<proteinExistence type="predicted"/>
<evidence type="ECO:0000313" key="3">
    <source>
        <dbReference type="Proteomes" id="UP001365542"/>
    </source>
</evidence>
<keyword evidence="3" id="KW-1185">Reference proteome</keyword>
<comment type="caution">
    <text evidence="2">The sequence shown here is derived from an EMBL/GenBank/DDBJ whole genome shotgun (WGS) entry which is preliminary data.</text>
</comment>
<gene>
    <name evidence="2" type="ORF">TWF694_005053</name>
</gene>
<feature type="domain" description="Clr5" evidence="1">
    <location>
        <begin position="42"/>
        <end position="86"/>
    </location>
</feature>
<name>A0AAV9WUJ8_9PEZI</name>
<dbReference type="EMBL" id="JAVHJO010000016">
    <property type="protein sequence ID" value="KAK6526467.1"/>
    <property type="molecule type" value="Genomic_DNA"/>
</dbReference>
<organism evidence="2 3">
    <name type="scientific">Orbilia ellipsospora</name>
    <dbReference type="NCBI Taxonomy" id="2528407"/>
    <lineage>
        <taxon>Eukaryota</taxon>
        <taxon>Fungi</taxon>
        <taxon>Dikarya</taxon>
        <taxon>Ascomycota</taxon>
        <taxon>Pezizomycotina</taxon>
        <taxon>Orbiliomycetes</taxon>
        <taxon>Orbiliales</taxon>
        <taxon>Orbiliaceae</taxon>
        <taxon>Orbilia</taxon>
    </lineage>
</organism>
<dbReference type="AlphaFoldDB" id="A0AAV9WUJ8"/>
<dbReference type="InterPro" id="IPR025676">
    <property type="entry name" value="Clr5_dom"/>
</dbReference>
<evidence type="ECO:0000259" key="1">
    <source>
        <dbReference type="Pfam" id="PF14420"/>
    </source>
</evidence>
<reference evidence="2 3" key="1">
    <citation type="submission" date="2019-10" db="EMBL/GenBank/DDBJ databases">
        <authorList>
            <person name="Palmer J.M."/>
        </authorList>
    </citation>
    <scope>NUCLEOTIDE SEQUENCE [LARGE SCALE GENOMIC DNA]</scope>
    <source>
        <strain evidence="2 3">TWF694</strain>
    </source>
</reference>
<evidence type="ECO:0000313" key="2">
    <source>
        <dbReference type="EMBL" id="KAK6526467.1"/>
    </source>
</evidence>
<dbReference type="Proteomes" id="UP001365542">
    <property type="component" value="Unassembled WGS sequence"/>
</dbReference>
<accession>A0AAV9WUJ8</accession>
<sequence length="150" mass="17545">MRSKVVKLRKGGPASSEYMSSRLVKRKPRAPRCARLDEPHIRTQIELLYVVLQWNIKNIRMEINASYGLNATTNQYRDRLHKWGCRQRANNYEYRAIYQQLVAREEPGKESEVKIGGIIIPKARIEQWISRNITFTEKMIPHGTKSHIVA</sequence>
<protein>
    <recommendedName>
        <fullName evidence="1">Clr5 domain-containing protein</fullName>
    </recommendedName>
</protein>
<dbReference type="Pfam" id="PF14420">
    <property type="entry name" value="Clr5"/>
    <property type="match status" value="1"/>
</dbReference>